<keyword evidence="2" id="KW-0614">Plasmid</keyword>
<evidence type="ECO:0000256" key="1">
    <source>
        <dbReference type="SAM" id="SignalP"/>
    </source>
</evidence>
<reference evidence="2" key="1">
    <citation type="journal article" date="2014" name="Microbiology">
        <title>A 2,4-dichlorophenoxyacetic acid degradation plasmid pM7012 discloses distribution of an unclassified megaplasmid group across bacterial species.</title>
        <authorList>
            <person name="Sakai Y."/>
            <person name="Ogawa N."/>
            <person name="Shimomura Y."/>
            <person name="Fujii T."/>
        </authorList>
    </citation>
    <scope>NUCLEOTIDE SEQUENCE</scope>
    <source>
        <strain evidence="2">M701</strain>
    </source>
</reference>
<feature type="signal peptide" evidence="1">
    <location>
        <begin position="1"/>
        <end position="23"/>
    </location>
</feature>
<feature type="chain" id="PRO_5004744613" evidence="1">
    <location>
        <begin position="24"/>
        <end position="93"/>
    </location>
</feature>
<keyword evidence="1" id="KW-0732">Signal</keyword>
<dbReference type="AlphaFoldDB" id="V5YNL6"/>
<evidence type="ECO:0000313" key="2">
    <source>
        <dbReference type="EMBL" id="BAO19185.1"/>
    </source>
</evidence>
<reference evidence="2" key="2">
    <citation type="submission" date="2024-06" db="EMBL/GenBank/DDBJ databases">
        <authorList>
            <person name="Sakai Y."/>
            <person name="Fujii T."/>
        </authorList>
    </citation>
    <scope>NUCLEOTIDE SEQUENCE</scope>
    <source>
        <strain evidence="2">M701</strain>
        <plasmid evidence="2">pM7012</plasmid>
    </source>
</reference>
<dbReference type="EMBL" id="AB853026">
    <property type="protein sequence ID" value="BAO19185.1"/>
    <property type="molecule type" value="Genomic_DNA"/>
</dbReference>
<proteinExistence type="predicted"/>
<accession>V5YNL6</accession>
<name>V5YNL6_9BURK</name>
<geneLocation type="plasmid" evidence="2">
    <name>pM7012</name>
</geneLocation>
<protein>
    <submittedName>
        <fullName evidence="2">Uncharacterized protein</fullName>
    </submittedName>
</protein>
<dbReference type="RefSeq" id="WP_023842726.1">
    <property type="nucleotide sequence ID" value="NC_022995.1"/>
</dbReference>
<sequence>MLKRIGVALMTMLALAVSPAAFARHGLLCDQVKQLVGRPDLLKASFTENQIHACTGGMVIWVSPYVRQADALVPGHWKFQSGSSPVKPPVPGS</sequence>
<organism evidence="2">
    <name type="scientific">Burkholderia sp. M701</name>
    <dbReference type="NCBI Taxonomy" id="326454"/>
    <lineage>
        <taxon>Bacteria</taxon>
        <taxon>Pseudomonadati</taxon>
        <taxon>Pseudomonadota</taxon>
        <taxon>Betaproteobacteria</taxon>
        <taxon>Burkholderiales</taxon>
        <taxon>Burkholderiaceae</taxon>
        <taxon>Burkholderia</taxon>
    </lineage>
</organism>